<dbReference type="PANTHER" id="PTHR46564">
    <property type="entry name" value="TRANSPOSASE"/>
    <property type="match status" value="1"/>
</dbReference>
<protein>
    <recommendedName>
        <fullName evidence="1">Tc1-like transposase DDE domain-containing protein</fullName>
    </recommendedName>
</protein>
<dbReference type="GO" id="GO:0003676">
    <property type="term" value="F:nucleic acid binding"/>
    <property type="evidence" value="ECO:0007669"/>
    <property type="project" value="InterPro"/>
</dbReference>
<proteinExistence type="predicted"/>
<keyword evidence="3" id="KW-1185">Reference proteome</keyword>
<evidence type="ECO:0000313" key="3">
    <source>
        <dbReference type="Proteomes" id="UP000239001"/>
    </source>
</evidence>
<feature type="domain" description="Tc1-like transposase DDE" evidence="1">
    <location>
        <begin position="24"/>
        <end position="126"/>
    </location>
</feature>
<dbReference type="InterPro" id="IPR036397">
    <property type="entry name" value="RNaseH_sf"/>
</dbReference>
<comment type="caution">
    <text evidence="2">The sequence shown here is derived from an EMBL/GenBank/DDBJ whole genome shotgun (WGS) entry which is preliminary data.</text>
</comment>
<sequence length="168" mass="19462">MDESSVSDCSGKSRVLNTEKVTTPISYKSKRLYSLFGFLSLNGESVSKSTQKCKKEDFLEFLQEVRLANSQKTLVIVLDNASIHKAKVVKESCANNRIILVYLPPYSPNLNPIEYCWKDVKKRLSQFYQMIGKELETKGQEITQEFLNSRRDSYTKNWRQKFCILLND</sequence>
<accession>A0A2T1LR59</accession>
<dbReference type="InterPro" id="IPR012337">
    <property type="entry name" value="RNaseH-like_sf"/>
</dbReference>
<evidence type="ECO:0000259" key="1">
    <source>
        <dbReference type="Pfam" id="PF13358"/>
    </source>
</evidence>
<dbReference type="Gene3D" id="3.30.420.10">
    <property type="entry name" value="Ribonuclease H-like superfamily/Ribonuclease H"/>
    <property type="match status" value="1"/>
</dbReference>
<reference evidence="2 3" key="2">
    <citation type="submission" date="2018-03" db="EMBL/GenBank/DDBJ databases">
        <authorList>
            <person name="Keele B.F."/>
        </authorList>
    </citation>
    <scope>NUCLEOTIDE SEQUENCE [LARGE SCALE GENOMIC DNA]</scope>
    <source>
        <strain evidence="2 3">CCALA 016</strain>
    </source>
</reference>
<dbReference type="PANTHER" id="PTHR46564:SF1">
    <property type="entry name" value="TRANSPOSASE"/>
    <property type="match status" value="1"/>
</dbReference>
<dbReference type="Proteomes" id="UP000239001">
    <property type="component" value="Unassembled WGS sequence"/>
</dbReference>
<dbReference type="AlphaFoldDB" id="A0A2T1LR59"/>
<dbReference type="InterPro" id="IPR047655">
    <property type="entry name" value="Transpos_IS630-like"/>
</dbReference>
<dbReference type="NCBIfam" id="NF033545">
    <property type="entry name" value="transpos_IS630"/>
    <property type="match status" value="1"/>
</dbReference>
<reference evidence="2 3" key="1">
    <citation type="submission" date="2018-03" db="EMBL/GenBank/DDBJ databases">
        <title>The ancient ancestry and fast evolution of plastids.</title>
        <authorList>
            <person name="Moore K.R."/>
            <person name="Magnabosco C."/>
            <person name="Momper L."/>
            <person name="Gold D.A."/>
            <person name="Bosak T."/>
            <person name="Fournier G.P."/>
        </authorList>
    </citation>
    <scope>NUCLEOTIDE SEQUENCE [LARGE SCALE GENOMIC DNA]</scope>
    <source>
        <strain evidence="2 3">CCALA 016</strain>
    </source>
</reference>
<name>A0A2T1LR59_9CHRO</name>
<dbReference type="InterPro" id="IPR038717">
    <property type="entry name" value="Tc1-like_DDE_dom"/>
</dbReference>
<evidence type="ECO:0000313" key="2">
    <source>
        <dbReference type="EMBL" id="PSF30599.1"/>
    </source>
</evidence>
<dbReference type="SUPFAM" id="SSF53098">
    <property type="entry name" value="Ribonuclease H-like"/>
    <property type="match status" value="1"/>
</dbReference>
<dbReference type="Pfam" id="PF13358">
    <property type="entry name" value="DDE_3"/>
    <property type="match status" value="1"/>
</dbReference>
<dbReference type="EMBL" id="PXOH01000052">
    <property type="protein sequence ID" value="PSF30599.1"/>
    <property type="molecule type" value="Genomic_DNA"/>
</dbReference>
<gene>
    <name evidence="2" type="ORF">C7H19_23555</name>
</gene>
<organism evidence="2 3">
    <name type="scientific">Aphanothece hegewaldii CCALA 016</name>
    <dbReference type="NCBI Taxonomy" id="2107694"/>
    <lineage>
        <taxon>Bacteria</taxon>
        <taxon>Bacillati</taxon>
        <taxon>Cyanobacteriota</taxon>
        <taxon>Cyanophyceae</taxon>
        <taxon>Oscillatoriophycideae</taxon>
        <taxon>Chroococcales</taxon>
        <taxon>Aphanothecaceae</taxon>
        <taxon>Aphanothece</taxon>
    </lineage>
</organism>